<name>A0ABR6MKB5_MICEC</name>
<proteinExistence type="predicted"/>
<organism evidence="1 2">
    <name type="scientific">Micromonospora echinospora</name>
    <name type="common">Micromonospora purpurea</name>
    <dbReference type="NCBI Taxonomy" id="1877"/>
    <lineage>
        <taxon>Bacteria</taxon>
        <taxon>Bacillati</taxon>
        <taxon>Actinomycetota</taxon>
        <taxon>Actinomycetes</taxon>
        <taxon>Micromonosporales</taxon>
        <taxon>Micromonosporaceae</taxon>
        <taxon>Micromonospora</taxon>
    </lineage>
</organism>
<evidence type="ECO:0000313" key="1">
    <source>
        <dbReference type="EMBL" id="MBB5115798.1"/>
    </source>
</evidence>
<dbReference type="EMBL" id="JACHJC010000001">
    <property type="protein sequence ID" value="MBB5115798.1"/>
    <property type="molecule type" value="Genomic_DNA"/>
</dbReference>
<keyword evidence="2" id="KW-1185">Reference proteome</keyword>
<sequence length="133" mass="14358">MDGRPVTDPGLVLDTACLLAYSDGTEAVGEQIASVADRGQSVILPALCLAEAYRQVAVDGWRLLDILGDLDHVVVTPVAHDMCMFLGGWSRTLLSMDLAQVALEAARATTPIMSDRRELLGEVLPKEWPIIDL</sequence>
<protein>
    <recommendedName>
        <fullName evidence="3">PIN domain-containing protein</fullName>
    </recommendedName>
</protein>
<dbReference type="RefSeq" id="WP_184687717.1">
    <property type="nucleotide sequence ID" value="NZ_JACHJC010000001.1"/>
</dbReference>
<reference evidence="1 2" key="1">
    <citation type="submission" date="2020-08" db="EMBL/GenBank/DDBJ databases">
        <title>Sequencing the genomes of 1000 actinobacteria strains.</title>
        <authorList>
            <person name="Klenk H.-P."/>
        </authorList>
    </citation>
    <scope>NUCLEOTIDE SEQUENCE [LARGE SCALE GENOMIC DNA]</scope>
    <source>
        <strain evidence="1 2">DSM 43036</strain>
    </source>
</reference>
<dbReference type="Proteomes" id="UP000618986">
    <property type="component" value="Unassembled WGS sequence"/>
</dbReference>
<accession>A0ABR6MKB5</accession>
<dbReference type="GeneID" id="300296155"/>
<comment type="caution">
    <text evidence="1">The sequence shown here is derived from an EMBL/GenBank/DDBJ whole genome shotgun (WGS) entry which is preliminary data.</text>
</comment>
<evidence type="ECO:0000313" key="2">
    <source>
        <dbReference type="Proteomes" id="UP000618986"/>
    </source>
</evidence>
<evidence type="ECO:0008006" key="3">
    <source>
        <dbReference type="Google" id="ProtNLM"/>
    </source>
</evidence>
<gene>
    <name evidence="1" type="ORF">FHU28_005637</name>
</gene>